<organism evidence="9 10">
    <name type="scientific">Lactobacillus intestinalis</name>
    <dbReference type="NCBI Taxonomy" id="151781"/>
    <lineage>
        <taxon>Bacteria</taxon>
        <taxon>Bacillati</taxon>
        <taxon>Bacillota</taxon>
        <taxon>Bacilli</taxon>
        <taxon>Lactobacillales</taxon>
        <taxon>Lactobacillaceae</taxon>
        <taxon>Lactobacillus</taxon>
    </lineage>
</organism>
<dbReference type="Pfam" id="PF00482">
    <property type="entry name" value="T2SSF"/>
    <property type="match status" value="2"/>
</dbReference>
<name>A0A4S2BKI2_9LACO</name>
<protein>
    <submittedName>
        <fullName evidence="9">Type II secretion system protein F</fullName>
    </submittedName>
</protein>
<evidence type="ECO:0000256" key="4">
    <source>
        <dbReference type="ARBA" id="ARBA00022692"/>
    </source>
</evidence>
<evidence type="ECO:0000256" key="2">
    <source>
        <dbReference type="ARBA" id="ARBA00005745"/>
    </source>
</evidence>
<dbReference type="PANTHER" id="PTHR30012">
    <property type="entry name" value="GENERAL SECRETION PATHWAY PROTEIN"/>
    <property type="match status" value="1"/>
</dbReference>
<evidence type="ECO:0000256" key="3">
    <source>
        <dbReference type="ARBA" id="ARBA00022475"/>
    </source>
</evidence>
<feature type="transmembrane region" description="Helical" evidence="7">
    <location>
        <begin position="116"/>
        <end position="137"/>
    </location>
</feature>
<evidence type="ECO:0000313" key="9">
    <source>
        <dbReference type="EMBL" id="TGY15328.1"/>
    </source>
</evidence>
<feature type="transmembrane region" description="Helical" evidence="7">
    <location>
        <begin position="299"/>
        <end position="320"/>
    </location>
</feature>
<reference evidence="9 10" key="1">
    <citation type="submission" date="2019-04" db="EMBL/GenBank/DDBJ databases">
        <title>Microbes associate with the intestines of laboratory mice.</title>
        <authorList>
            <person name="Navarre W."/>
            <person name="Wong E."/>
            <person name="Huang K."/>
            <person name="Tropini C."/>
            <person name="Ng K."/>
            <person name="Yu B."/>
        </authorList>
    </citation>
    <scope>NUCLEOTIDE SEQUENCE [LARGE SCALE GENOMIC DNA]</scope>
    <source>
        <strain evidence="9 10">NM61_E11</strain>
    </source>
</reference>
<dbReference type="AlphaFoldDB" id="A0A4S2BKI2"/>
<evidence type="ECO:0000256" key="7">
    <source>
        <dbReference type="SAM" id="Phobius"/>
    </source>
</evidence>
<gene>
    <name evidence="9" type="ORF">E5351_05850</name>
</gene>
<dbReference type="Proteomes" id="UP000309117">
    <property type="component" value="Unassembled WGS sequence"/>
</dbReference>
<feature type="domain" description="Type II secretion system protein GspF" evidence="8">
    <location>
        <begin position="20"/>
        <end position="137"/>
    </location>
</feature>
<comment type="caution">
    <text evidence="9">The sequence shown here is derived from an EMBL/GenBank/DDBJ whole genome shotgun (WGS) entry which is preliminary data.</text>
</comment>
<dbReference type="PANTHER" id="PTHR30012:SF0">
    <property type="entry name" value="TYPE II SECRETION SYSTEM PROTEIN F-RELATED"/>
    <property type="match status" value="1"/>
</dbReference>
<proteinExistence type="inferred from homology"/>
<dbReference type="EMBL" id="SRYV01000009">
    <property type="protein sequence ID" value="TGY15328.1"/>
    <property type="molecule type" value="Genomic_DNA"/>
</dbReference>
<keyword evidence="3" id="KW-1003">Cell membrane</keyword>
<feature type="transmembrane region" description="Helical" evidence="7">
    <location>
        <begin position="149"/>
        <end position="167"/>
    </location>
</feature>
<accession>A0A4S2BKI2</accession>
<evidence type="ECO:0000256" key="1">
    <source>
        <dbReference type="ARBA" id="ARBA00004651"/>
    </source>
</evidence>
<sequence>MKRISYTKKDKLNREEQLEFLDYLKHSLANGFSLNSSVELMPIIWPKRKKMMDDLNQAMKSGAHFPKELIKLGFSKTTVTQINLAMGQGNLVECLEQLTELSRLKNEQIKKLKAELSYPFILAIMMVLLLAFMQTFVTTQFSDSNEHTGDFLLVALILIALGFIYYFSKMLNLLAKQDYKSMKKLSAYPLIGAVIKKYVNYLLIYDIGLLLASGFSLQKMCEYAAKQTKGSLQQYLGEKVGNKLAQGKSLKEIIKEEPFIPDTLLILIQTGSERSNLSNRFLIFGRSLFNDLTTRIEKLVVNVQPICFILIGICIIGMYLKLLLPMYAMMQGI</sequence>
<evidence type="ECO:0000259" key="8">
    <source>
        <dbReference type="Pfam" id="PF00482"/>
    </source>
</evidence>
<evidence type="ECO:0000256" key="6">
    <source>
        <dbReference type="ARBA" id="ARBA00023136"/>
    </source>
</evidence>
<evidence type="ECO:0000256" key="5">
    <source>
        <dbReference type="ARBA" id="ARBA00022989"/>
    </source>
</evidence>
<dbReference type="InterPro" id="IPR018076">
    <property type="entry name" value="T2SS_GspF_dom"/>
</dbReference>
<keyword evidence="6 7" id="KW-0472">Membrane</keyword>
<dbReference type="InterPro" id="IPR042094">
    <property type="entry name" value="T2SS_GspF_sf"/>
</dbReference>
<comment type="subcellular location">
    <subcellularLocation>
        <location evidence="1">Cell membrane</location>
        <topology evidence="1">Multi-pass membrane protein</topology>
    </subcellularLocation>
</comment>
<comment type="similarity">
    <text evidence="2">Belongs to the GSP F family.</text>
</comment>
<dbReference type="InterPro" id="IPR003004">
    <property type="entry name" value="GspF/PilC"/>
</dbReference>
<keyword evidence="4 7" id="KW-0812">Transmembrane</keyword>
<dbReference type="RefSeq" id="WP_004044879.1">
    <property type="nucleotide sequence ID" value="NZ_AQFR02000003.1"/>
</dbReference>
<keyword evidence="5 7" id="KW-1133">Transmembrane helix</keyword>
<dbReference type="GO" id="GO:0005886">
    <property type="term" value="C:plasma membrane"/>
    <property type="evidence" value="ECO:0007669"/>
    <property type="project" value="UniProtKB-SubCell"/>
</dbReference>
<feature type="domain" description="Type II secretion system protein GspF" evidence="8">
    <location>
        <begin position="207"/>
        <end position="325"/>
    </location>
</feature>
<dbReference type="Gene3D" id="1.20.81.30">
    <property type="entry name" value="Type II secretion system (T2SS), domain F"/>
    <property type="match status" value="2"/>
</dbReference>
<evidence type="ECO:0000313" key="10">
    <source>
        <dbReference type="Proteomes" id="UP000309117"/>
    </source>
</evidence>